<dbReference type="AlphaFoldDB" id="A0A2K9BVF6"/>
<proteinExistence type="inferred from homology"/>
<evidence type="ECO:0000256" key="3">
    <source>
        <dbReference type="ARBA" id="ARBA00022741"/>
    </source>
</evidence>
<dbReference type="InterPro" id="IPR027417">
    <property type="entry name" value="P-loop_NTPase"/>
</dbReference>
<evidence type="ECO:0000256" key="1">
    <source>
        <dbReference type="ARBA" id="ARBA00005417"/>
    </source>
</evidence>
<dbReference type="GO" id="GO:0015833">
    <property type="term" value="P:peptide transport"/>
    <property type="evidence" value="ECO:0007669"/>
    <property type="project" value="InterPro"/>
</dbReference>
<dbReference type="PANTHER" id="PTHR43776">
    <property type="entry name" value="TRANSPORT ATP-BINDING PROTEIN"/>
    <property type="match status" value="1"/>
</dbReference>
<organism evidence="6 7">
    <name type="scientific">Mesoplasma syrphidae</name>
    <dbReference type="NCBI Taxonomy" id="225999"/>
    <lineage>
        <taxon>Bacteria</taxon>
        <taxon>Bacillati</taxon>
        <taxon>Mycoplasmatota</taxon>
        <taxon>Mollicutes</taxon>
        <taxon>Entomoplasmatales</taxon>
        <taxon>Entomoplasmataceae</taxon>
        <taxon>Mesoplasma</taxon>
    </lineage>
</organism>
<dbReference type="GO" id="GO:0016887">
    <property type="term" value="F:ATP hydrolysis activity"/>
    <property type="evidence" value="ECO:0007669"/>
    <property type="project" value="InterPro"/>
</dbReference>
<dbReference type="InterPro" id="IPR003593">
    <property type="entry name" value="AAA+_ATPase"/>
</dbReference>
<dbReference type="Gene3D" id="3.40.50.300">
    <property type="entry name" value="P-loop containing nucleotide triphosphate hydrolases"/>
    <property type="match status" value="2"/>
</dbReference>
<dbReference type="OrthoDB" id="9779287at2"/>
<dbReference type="EMBL" id="CP025257">
    <property type="protein sequence ID" value="AUF83700.1"/>
    <property type="molecule type" value="Genomic_DNA"/>
</dbReference>
<dbReference type="KEGG" id="msyr:CXP39_02730"/>
<dbReference type="InterPro" id="IPR013563">
    <property type="entry name" value="Oligopep_ABC_C"/>
</dbReference>
<dbReference type="CDD" id="cd03257">
    <property type="entry name" value="ABC_NikE_OppD_transporters"/>
    <property type="match status" value="1"/>
</dbReference>
<feature type="domain" description="ABC transporter" evidence="5">
    <location>
        <begin position="10"/>
        <end position="554"/>
    </location>
</feature>
<keyword evidence="3" id="KW-0547">Nucleotide-binding</keyword>
<dbReference type="InterPro" id="IPR003439">
    <property type="entry name" value="ABC_transporter-like_ATP-bd"/>
</dbReference>
<evidence type="ECO:0000259" key="5">
    <source>
        <dbReference type="PROSITE" id="PS50893"/>
    </source>
</evidence>
<keyword evidence="4 6" id="KW-0067">ATP-binding</keyword>
<dbReference type="RefSeq" id="WP_027047951.1">
    <property type="nucleotide sequence ID" value="NZ_CP025257.1"/>
</dbReference>
<dbReference type="InterPro" id="IPR050319">
    <property type="entry name" value="ABC_transp_ATP-bind"/>
</dbReference>
<dbReference type="PROSITE" id="PS00211">
    <property type="entry name" value="ABC_TRANSPORTER_1"/>
    <property type="match status" value="1"/>
</dbReference>
<sequence>MKNKKQQAIVEVRDLLIEFGTGRRKVKAVKGVSFDVYKGETFGLVGESGSGKTTVGRAIMGIQPVSDGTIYFNSRVAYGTPPDLNKLNLAIERNIKIMKINQNTTTNRLNDYVEEFKRVYHKYVESKYYDFKTKEVREYSDGINRIIPEGTNLKTTKIVSTKRDANLNYVAESVKDNLKRLLKIIRIQEKTMQFVDAISEYTNVDVKLEKAVVKYQRETHELILGVKDLENKIYQTLEKMKAIRRSVIEGKYTSVTKFFNDLGKELEVIVQHHKAISALVDVAKKTHYFNLDLSSTGKSRKQHIKTIERRIISNTVKNNTLLVKELTEMQELLKLPHIQKEINKADNFKLPNARDKHNLKKAMQMIFQDPASSLNDRMAVEEIIAEGLDNFPELYKNEQAAEAYVEWFNQDKPVEEHITIKNVKYSQVKKFLILNLLTTVGMLPEHLSRYPHEFSGGQRQRIGIARALVMKPSFIVADEPISALDVSIRAQVMNLLAKFQKEFELTYVFIAHDLSVVRFVANRIAVIYRGDIVELADADELFYNPLHPYTKSLLSAVPLPDPEQEKNKIHYKYEPELEHADYITDFPKWVEVANGHFVYANERELKKYKTEYAKFKKTQSKK</sequence>
<evidence type="ECO:0000313" key="6">
    <source>
        <dbReference type="EMBL" id="AUF83700.1"/>
    </source>
</evidence>
<protein>
    <submittedName>
        <fullName evidence="6">ABC transporter ATP-binding protein</fullName>
    </submittedName>
</protein>
<reference evidence="6 7" key="1">
    <citation type="submission" date="2017-12" db="EMBL/GenBank/DDBJ databases">
        <title>Mesoplasma syrphidae YJS, Complete Genome.</title>
        <authorList>
            <person name="Knight T.F."/>
            <person name="Citino T."/>
            <person name="Rubinstein R."/>
            <person name="Neuschaefer Z."/>
        </authorList>
    </citation>
    <scope>NUCLEOTIDE SEQUENCE [LARGE SCALE GENOMIC DNA]</scope>
    <source>
        <strain evidence="6 7">YJS</strain>
    </source>
</reference>
<dbReference type="Pfam" id="PF00005">
    <property type="entry name" value="ABC_tran"/>
    <property type="match status" value="2"/>
</dbReference>
<dbReference type="PROSITE" id="PS50893">
    <property type="entry name" value="ABC_TRANSPORTER_2"/>
    <property type="match status" value="1"/>
</dbReference>
<dbReference type="Pfam" id="PF08352">
    <property type="entry name" value="oligo_HPY"/>
    <property type="match status" value="1"/>
</dbReference>
<keyword evidence="7" id="KW-1185">Reference proteome</keyword>
<dbReference type="SUPFAM" id="SSF52540">
    <property type="entry name" value="P-loop containing nucleoside triphosphate hydrolases"/>
    <property type="match status" value="1"/>
</dbReference>
<name>A0A2K9BVF6_9MOLU</name>
<dbReference type="GO" id="GO:0005524">
    <property type="term" value="F:ATP binding"/>
    <property type="evidence" value="ECO:0007669"/>
    <property type="project" value="UniProtKB-KW"/>
</dbReference>
<keyword evidence="2" id="KW-0813">Transport</keyword>
<evidence type="ECO:0000256" key="4">
    <source>
        <dbReference type="ARBA" id="ARBA00022840"/>
    </source>
</evidence>
<dbReference type="GO" id="GO:0055085">
    <property type="term" value="P:transmembrane transport"/>
    <property type="evidence" value="ECO:0007669"/>
    <property type="project" value="UniProtKB-ARBA"/>
</dbReference>
<evidence type="ECO:0000313" key="7">
    <source>
        <dbReference type="Proteomes" id="UP000233419"/>
    </source>
</evidence>
<dbReference type="PANTHER" id="PTHR43776:SF7">
    <property type="entry name" value="D,D-DIPEPTIDE TRANSPORT ATP-BINDING PROTEIN DDPF-RELATED"/>
    <property type="match status" value="1"/>
</dbReference>
<evidence type="ECO:0000256" key="2">
    <source>
        <dbReference type="ARBA" id="ARBA00022448"/>
    </source>
</evidence>
<dbReference type="Proteomes" id="UP000233419">
    <property type="component" value="Chromosome"/>
</dbReference>
<accession>A0A2K9BVF6</accession>
<comment type="similarity">
    <text evidence="1">Belongs to the ABC transporter superfamily.</text>
</comment>
<dbReference type="SMART" id="SM00382">
    <property type="entry name" value="AAA"/>
    <property type="match status" value="1"/>
</dbReference>
<gene>
    <name evidence="6" type="ORF">CXP39_02730</name>
</gene>
<dbReference type="InterPro" id="IPR017871">
    <property type="entry name" value="ABC_transporter-like_CS"/>
</dbReference>